<evidence type="ECO:0000313" key="6">
    <source>
        <dbReference type="EMBL" id="RBP51079.1"/>
    </source>
</evidence>
<reference evidence="6 7" key="1">
    <citation type="submission" date="2018-06" db="EMBL/GenBank/DDBJ databases">
        <title>Genomic Encyclopedia of Type Strains, Phase IV (KMG-IV): sequencing the most valuable type-strain genomes for metagenomic binning, comparative biology and taxonomic classification.</title>
        <authorList>
            <person name="Goeker M."/>
        </authorList>
    </citation>
    <scope>NUCLEOTIDE SEQUENCE [LARGE SCALE GENOMIC DNA]</scope>
    <source>
        <strain evidence="6 7">DSM 24032</strain>
    </source>
</reference>
<evidence type="ECO:0000256" key="1">
    <source>
        <dbReference type="ARBA" id="ARBA00005495"/>
    </source>
</evidence>
<keyword evidence="3" id="KW-0862">Zinc</keyword>
<dbReference type="RefSeq" id="WP_113953875.1">
    <property type="nucleotide sequence ID" value="NZ_QNRT01000002.1"/>
</dbReference>
<proteinExistence type="inferred from homology"/>
<feature type="domain" description="CENP-V/GFA" evidence="5">
    <location>
        <begin position="5"/>
        <end position="84"/>
    </location>
</feature>
<dbReference type="InterPro" id="IPR006913">
    <property type="entry name" value="CENP-V/GFA"/>
</dbReference>
<dbReference type="PROSITE" id="PS51891">
    <property type="entry name" value="CENP_V_GFA"/>
    <property type="match status" value="1"/>
</dbReference>
<evidence type="ECO:0000313" key="7">
    <source>
        <dbReference type="Proteomes" id="UP000253083"/>
    </source>
</evidence>
<evidence type="ECO:0000256" key="2">
    <source>
        <dbReference type="ARBA" id="ARBA00022723"/>
    </source>
</evidence>
<protein>
    <submittedName>
        <fullName evidence="6">Glutathione-dependent formaldehyde-activating enzyme</fullName>
    </submittedName>
</protein>
<keyword evidence="7" id="KW-1185">Reference proteome</keyword>
<dbReference type="InParanoid" id="A0A395JKJ1"/>
<dbReference type="SUPFAM" id="SSF51316">
    <property type="entry name" value="Mss4-like"/>
    <property type="match status" value="1"/>
</dbReference>
<dbReference type="Pfam" id="PF04828">
    <property type="entry name" value="GFA"/>
    <property type="match status" value="1"/>
</dbReference>
<keyword evidence="4" id="KW-0456">Lyase</keyword>
<comment type="similarity">
    <text evidence="1">Belongs to the Gfa family.</text>
</comment>
<dbReference type="PANTHER" id="PTHR33337:SF40">
    <property type="entry name" value="CENP-V_GFA DOMAIN-CONTAINING PROTEIN-RELATED"/>
    <property type="match status" value="1"/>
</dbReference>
<evidence type="ECO:0000259" key="5">
    <source>
        <dbReference type="PROSITE" id="PS51891"/>
    </source>
</evidence>
<dbReference type="Proteomes" id="UP000253083">
    <property type="component" value="Unassembled WGS sequence"/>
</dbReference>
<dbReference type="PANTHER" id="PTHR33337">
    <property type="entry name" value="GFA DOMAIN-CONTAINING PROTEIN"/>
    <property type="match status" value="1"/>
</dbReference>
<dbReference type="InterPro" id="IPR011057">
    <property type="entry name" value="Mss4-like_sf"/>
</dbReference>
<sequence>MHNKIKGGCLCGGVVYSLRDDFKAFYQCHCRQCQQLTGTAFASNFFTVSGNIIWEYGQQKVKQYEHPTREFSKAFCRDRGDALF</sequence>
<organism evidence="6 7">
    <name type="scientific">Arenicella xantha</name>
    <dbReference type="NCBI Taxonomy" id="644221"/>
    <lineage>
        <taxon>Bacteria</taxon>
        <taxon>Pseudomonadati</taxon>
        <taxon>Pseudomonadota</taxon>
        <taxon>Gammaproteobacteria</taxon>
        <taxon>Arenicellales</taxon>
        <taxon>Arenicellaceae</taxon>
        <taxon>Arenicella</taxon>
    </lineage>
</organism>
<gene>
    <name evidence="6" type="ORF">DFR28_102498</name>
</gene>
<keyword evidence="2" id="KW-0479">Metal-binding</keyword>
<dbReference type="EMBL" id="QNRT01000002">
    <property type="protein sequence ID" value="RBP51079.1"/>
    <property type="molecule type" value="Genomic_DNA"/>
</dbReference>
<dbReference type="AlphaFoldDB" id="A0A395JKJ1"/>
<evidence type="ECO:0000256" key="3">
    <source>
        <dbReference type="ARBA" id="ARBA00022833"/>
    </source>
</evidence>
<evidence type="ECO:0000256" key="4">
    <source>
        <dbReference type="ARBA" id="ARBA00023239"/>
    </source>
</evidence>
<comment type="caution">
    <text evidence="6">The sequence shown here is derived from an EMBL/GenBank/DDBJ whole genome shotgun (WGS) entry which is preliminary data.</text>
</comment>
<name>A0A395JKJ1_9GAMM</name>
<dbReference type="Gene3D" id="3.90.1590.10">
    <property type="entry name" value="glutathione-dependent formaldehyde- activating enzyme (gfa)"/>
    <property type="match status" value="1"/>
</dbReference>
<dbReference type="GO" id="GO:0016846">
    <property type="term" value="F:carbon-sulfur lyase activity"/>
    <property type="evidence" value="ECO:0007669"/>
    <property type="project" value="InterPro"/>
</dbReference>
<accession>A0A395JKJ1</accession>
<dbReference type="GO" id="GO:0046872">
    <property type="term" value="F:metal ion binding"/>
    <property type="evidence" value="ECO:0007669"/>
    <property type="project" value="UniProtKB-KW"/>
</dbReference>
<dbReference type="OrthoDB" id="9786619at2"/>